<evidence type="ECO:0000256" key="8">
    <source>
        <dbReference type="SAM" id="SignalP"/>
    </source>
</evidence>
<dbReference type="AlphaFoldDB" id="A0AA88PI21"/>
<evidence type="ECO:0000256" key="1">
    <source>
        <dbReference type="ARBA" id="ARBA00002219"/>
    </source>
</evidence>
<protein>
    <recommendedName>
        <fullName evidence="9">Fucolectin tachylectin-4 pentraxin-1 domain-containing protein</fullName>
    </recommendedName>
</protein>
<dbReference type="GO" id="GO:0046872">
    <property type="term" value="F:metal ion binding"/>
    <property type="evidence" value="ECO:0007669"/>
    <property type="project" value="UniProtKB-KW"/>
</dbReference>
<comment type="function">
    <text evidence="1">Acts as a defensive agent. Recognizes blood group fucosylated oligosaccharides including A, B, H and Lewis B-type antigens. Does not recognize Lewis A antigen and has low affinity for monovalent haptens.</text>
</comment>
<dbReference type="Gene3D" id="2.60.120.260">
    <property type="entry name" value="Galactose-binding domain-like"/>
    <property type="match status" value="1"/>
</dbReference>
<evidence type="ECO:0000256" key="3">
    <source>
        <dbReference type="ARBA" id="ARBA00011233"/>
    </source>
</evidence>
<dbReference type="GO" id="GO:0010185">
    <property type="term" value="P:regulation of cellular defense response"/>
    <property type="evidence" value="ECO:0007669"/>
    <property type="project" value="UniProtKB-ARBA"/>
</dbReference>
<feature type="domain" description="Fucolectin tachylectin-4 pentraxin-1" evidence="9">
    <location>
        <begin position="21"/>
        <end position="130"/>
    </location>
</feature>
<comment type="caution">
    <text evidence="10">The sequence shown here is derived from an EMBL/GenBank/DDBJ whole genome shotgun (WGS) entry which is preliminary data.</text>
</comment>
<dbReference type="EMBL" id="JAUYZG010000015">
    <property type="protein sequence ID" value="KAK2887367.1"/>
    <property type="molecule type" value="Genomic_DNA"/>
</dbReference>
<dbReference type="PANTHER" id="PTHR45713:SF20">
    <property type="entry name" value="FUCOLECTIN TACHYLECTIN-4 PENTRAXIN-1 DOMAIN-CONTAINING PROTEIN"/>
    <property type="match status" value="1"/>
</dbReference>
<keyword evidence="8" id="KW-0732">Signal</keyword>
<feature type="chain" id="PRO_5041640450" description="Fucolectin tachylectin-4 pentraxin-1 domain-containing protein" evidence="8">
    <location>
        <begin position="19"/>
        <end position="138"/>
    </location>
</feature>
<keyword evidence="7" id="KW-1015">Disulfide bond</keyword>
<keyword evidence="4" id="KW-0479">Metal-binding</keyword>
<comment type="similarity">
    <text evidence="2">Belongs to the fucolectin family.</text>
</comment>
<evidence type="ECO:0000259" key="9">
    <source>
        <dbReference type="SMART" id="SM00607"/>
    </source>
</evidence>
<keyword evidence="5" id="KW-0430">Lectin</keyword>
<comment type="subunit">
    <text evidence="3">Homotrimer.</text>
</comment>
<keyword evidence="6" id="KW-0106">Calcium</keyword>
<dbReference type="InterPro" id="IPR008979">
    <property type="entry name" value="Galactose-bd-like_sf"/>
</dbReference>
<dbReference type="GO" id="GO:0042806">
    <property type="term" value="F:fucose binding"/>
    <property type="evidence" value="ECO:0007669"/>
    <property type="project" value="UniProtKB-ARBA"/>
</dbReference>
<evidence type="ECO:0000256" key="5">
    <source>
        <dbReference type="ARBA" id="ARBA00022734"/>
    </source>
</evidence>
<feature type="signal peptide" evidence="8">
    <location>
        <begin position="1"/>
        <end position="18"/>
    </location>
</feature>
<evidence type="ECO:0000256" key="2">
    <source>
        <dbReference type="ARBA" id="ARBA00010147"/>
    </source>
</evidence>
<dbReference type="InterPro" id="IPR006585">
    <property type="entry name" value="FTP1"/>
</dbReference>
<dbReference type="InterPro" id="IPR051941">
    <property type="entry name" value="BG_Antigen-Binding_Lectin"/>
</dbReference>
<reference evidence="10" key="1">
    <citation type="submission" date="2023-08" db="EMBL/GenBank/DDBJ databases">
        <title>Chromosome-level Genome Assembly of mud carp (Cirrhinus molitorella).</title>
        <authorList>
            <person name="Liu H."/>
        </authorList>
    </citation>
    <scope>NUCLEOTIDE SEQUENCE</scope>
    <source>
        <strain evidence="10">Prfri</strain>
        <tissue evidence="10">Muscle</tissue>
    </source>
</reference>
<organism evidence="10 11">
    <name type="scientific">Cirrhinus molitorella</name>
    <name type="common">mud carp</name>
    <dbReference type="NCBI Taxonomy" id="172907"/>
    <lineage>
        <taxon>Eukaryota</taxon>
        <taxon>Metazoa</taxon>
        <taxon>Chordata</taxon>
        <taxon>Craniata</taxon>
        <taxon>Vertebrata</taxon>
        <taxon>Euteleostomi</taxon>
        <taxon>Actinopterygii</taxon>
        <taxon>Neopterygii</taxon>
        <taxon>Teleostei</taxon>
        <taxon>Ostariophysi</taxon>
        <taxon>Cypriniformes</taxon>
        <taxon>Cyprinidae</taxon>
        <taxon>Labeoninae</taxon>
        <taxon>Labeonini</taxon>
        <taxon>Cirrhinus</taxon>
    </lineage>
</organism>
<dbReference type="GO" id="GO:0001868">
    <property type="term" value="P:regulation of complement activation, lectin pathway"/>
    <property type="evidence" value="ECO:0007669"/>
    <property type="project" value="UniProtKB-ARBA"/>
</dbReference>
<sequence length="138" mass="15190">MDVLVILLLTLFPWLSVADLTENLALDAKAVESSTHDPNGDATHALDGHTNCGDCCQEQIRGTLIRIGYSLGNNRNNNELAATVKHIPLGGGETFEFEPIRGQYVNIFVPGHKKYFSLCEVEVYAGYCTKTKDQDKGF</sequence>
<keyword evidence="11" id="KW-1185">Reference proteome</keyword>
<dbReference type="PANTHER" id="PTHR45713">
    <property type="entry name" value="FTP DOMAIN-CONTAINING PROTEIN"/>
    <property type="match status" value="1"/>
</dbReference>
<evidence type="ECO:0000313" key="11">
    <source>
        <dbReference type="Proteomes" id="UP001187343"/>
    </source>
</evidence>
<evidence type="ECO:0000256" key="7">
    <source>
        <dbReference type="ARBA" id="ARBA00023157"/>
    </source>
</evidence>
<accession>A0AA88PI21</accession>
<gene>
    <name evidence="10" type="ORF">Q8A67_015595</name>
</gene>
<dbReference type="SUPFAM" id="SSF49785">
    <property type="entry name" value="Galactose-binding domain-like"/>
    <property type="match status" value="1"/>
</dbReference>
<dbReference type="Proteomes" id="UP001187343">
    <property type="component" value="Unassembled WGS sequence"/>
</dbReference>
<evidence type="ECO:0000256" key="4">
    <source>
        <dbReference type="ARBA" id="ARBA00022723"/>
    </source>
</evidence>
<name>A0AA88PI21_9TELE</name>
<evidence type="ECO:0000256" key="6">
    <source>
        <dbReference type="ARBA" id="ARBA00022837"/>
    </source>
</evidence>
<dbReference type="SMART" id="SM00607">
    <property type="entry name" value="FTP"/>
    <property type="match status" value="1"/>
</dbReference>
<proteinExistence type="inferred from homology"/>
<evidence type="ECO:0000313" key="10">
    <source>
        <dbReference type="EMBL" id="KAK2887367.1"/>
    </source>
</evidence>